<comment type="caution">
    <text evidence="3">The sequence shown here is derived from an EMBL/GenBank/DDBJ whole genome shotgun (WGS) entry which is preliminary data.</text>
</comment>
<proteinExistence type="predicted"/>
<evidence type="ECO:0000259" key="2">
    <source>
        <dbReference type="Pfam" id="PF00078"/>
    </source>
</evidence>
<gene>
    <name evidence="3" type="ORF">FWK35_00002384</name>
</gene>
<keyword evidence="1" id="KW-1133">Transmembrane helix</keyword>
<protein>
    <recommendedName>
        <fullName evidence="2">Reverse transcriptase domain-containing protein</fullName>
    </recommendedName>
</protein>
<sequence length="91" mass="10857">MNRYKGITLLYTWYNILSLIVLKILEGLAEEIVGKYQSGFRKGRSTTDYIIVVRKLMGKRYEDAKDLHMVFVDYKQAYDSVNKERLWETLR</sequence>
<keyword evidence="1" id="KW-0812">Transmembrane</keyword>
<reference evidence="3 4" key="1">
    <citation type="submission" date="2019-08" db="EMBL/GenBank/DDBJ databases">
        <title>Whole genome of Aphis craccivora.</title>
        <authorList>
            <person name="Voronova N.V."/>
            <person name="Shulinski R.S."/>
            <person name="Bandarenka Y.V."/>
            <person name="Zhorov D.G."/>
            <person name="Warner D."/>
        </authorList>
    </citation>
    <scope>NUCLEOTIDE SEQUENCE [LARGE SCALE GENOMIC DNA]</scope>
    <source>
        <strain evidence="3">180601</strain>
        <tissue evidence="3">Whole Body</tissue>
    </source>
</reference>
<dbReference type="Proteomes" id="UP000478052">
    <property type="component" value="Unassembled WGS sequence"/>
</dbReference>
<dbReference type="AlphaFoldDB" id="A0A6G0ZPG0"/>
<evidence type="ECO:0000313" key="3">
    <source>
        <dbReference type="EMBL" id="KAF0773446.1"/>
    </source>
</evidence>
<dbReference type="InterPro" id="IPR000477">
    <property type="entry name" value="RT_dom"/>
</dbReference>
<dbReference type="PANTHER" id="PTHR47027">
    <property type="entry name" value="REVERSE TRANSCRIPTASE DOMAIN-CONTAINING PROTEIN"/>
    <property type="match status" value="1"/>
</dbReference>
<evidence type="ECO:0000256" key="1">
    <source>
        <dbReference type="SAM" id="Phobius"/>
    </source>
</evidence>
<feature type="domain" description="Reverse transcriptase" evidence="2">
    <location>
        <begin position="4"/>
        <end position="90"/>
    </location>
</feature>
<dbReference type="OrthoDB" id="6627741at2759"/>
<dbReference type="PANTHER" id="PTHR47027:SF20">
    <property type="entry name" value="REVERSE TRANSCRIPTASE-LIKE PROTEIN WITH RNA-DIRECTED DNA POLYMERASE DOMAIN"/>
    <property type="match status" value="1"/>
</dbReference>
<keyword evidence="1" id="KW-0472">Membrane</keyword>
<evidence type="ECO:0000313" key="4">
    <source>
        <dbReference type="Proteomes" id="UP000478052"/>
    </source>
</evidence>
<name>A0A6G0ZPG0_APHCR</name>
<accession>A0A6G0ZPG0</accession>
<feature type="transmembrane region" description="Helical" evidence="1">
    <location>
        <begin position="6"/>
        <end position="25"/>
    </location>
</feature>
<dbReference type="Pfam" id="PF00078">
    <property type="entry name" value="RVT_1"/>
    <property type="match status" value="1"/>
</dbReference>
<organism evidence="3 4">
    <name type="scientific">Aphis craccivora</name>
    <name type="common">Cowpea aphid</name>
    <dbReference type="NCBI Taxonomy" id="307492"/>
    <lineage>
        <taxon>Eukaryota</taxon>
        <taxon>Metazoa</taxon>
        <taxon>Ecdysozoa</taxon>
        <taxon>Arthropoda</taxon>
        <taxon>Hexapoda</taxon>
        <taxon>Insecta</taxon>
        <taxon>Pterygota</taxon>
        <taxon>Neoptera</taxon>
        <taxon>Paraneoptera</taxon>
        <taxon>Hemiptera</taxon>
        <taxon>Sternorrhyncha</taxon>
        <taxon>Aphidomorpha</taxon>
        <taxon>Aphidoidea</taxon>
        <taxon>Aphididae</taxon>
        <taxon>Aphidini</taxon>
        <taxon>Aphis</taxon>
        <taxon>Aphis</taxon>
    </lineage>
</organism>
<dbReference type="EMBL" id="VUJU01000060">
    <property type="protein sequence ID" value="KAF0773446.1"/>
    <property type="molecule type" value="Genomic_DNA"/>
</dbReference>
<keyword evidence="4" id="KW-1185">Reference proteome</keyword>